<dbReference type="Gene3D" id="3.40.140.10">
    <property type="entry name" value="Cytidine Deaminase, domain 2"/>
    <property type="match status" value="1"/>
</dbReference>
<dbReference type="InterPro" id="IPR016192">
    <property type="entry name" value="APOBEC/CMP_deaminase_Zn-bd"/>
</dbReference>
<keyword evidence="3" id="KW-0862">Zinc</keyword>
<evidence type="ECO:0000313" key="6">
    <source>
        <dbReference type="Proteomes" id="UP001362899"/>
    </source>
</evidence>
<evidence type="ECO:0000259" key="4">
    <source>
        <dbReference type="PROSITE" id="PS51747"/>
    </source>
</evidence>
<dbReference type="InterPro" id="IPR002125">
    <property type="entry name" value="CMP_dCMP_dom"/>
</dbReference>
<dbReference type="PANTHER" id="PTHR11079">
    <property type="entry name" value="CYTOSINE DEAMINASE FAMILY MEMBER"/>
    <property type="match status" value="1"/>
</dbReference>
<protein>
    <submittedName>
        <fullName evidence="5">tRNA(Adenine34) deaminase</fullName>
    </submittedName>
</protein>
<evidence type="ECO:0000256" key="1">
    <source>
        <dbReference type="ARBA" id="ARBA00022723"/>
    </source>
</evidence>
<dbReference type="GO" id="GO:0002100">
    <property type="term" value="P:tRNA wobble adenosine to inosine editing"/>
    <property type="evidence" value="ECO:0007669"/>
    <property type="project" value="InterPro"/>
</dbReference>
<evidence type="ECO:0000313" key="5">
    <source>
        <dbReference type="EMBL" id="GMM49358.1"/>
    </source>
</evidence>
<sequence length="201" mass="22847">MTDVEYMELALAEARKALELSEVPVGCIFVKDGEILATGHNDTNRTQNGTRHAELCAMATRDFADFEGSTLYVTVEPCIMCASALRQAKIKEVFFGAGNERFGGCGSVTGVNVNLPNSEECLGKEYNVYPSIRRREAIMLLRMFYTKTNPNAPEPKTKKQRVVKDDIPPLNFKLYITKERFIEYYGEEHQDEYDKLSYFEI</sequence>
<dbReference type="SUPFAM" id="SSF53927">
    <property type="entry name" value="Cytidine deaminase-like"/>
    <property type="match status" value="1"/>
</dbReference>
<dbReference type="GO" id="GO:0052717">
    <property type="term" value="F:tRNA-specific adenosine-34 deaminase activity"/>
    <property type="evidence" value="ECO:0007669"/>
    <property type="project" value="UniProtKB-EC"/>
</dbReference>
<dbReference type="PROSITE" id="PS51747">
    <property type="entry name" value="CYT_DCMP_DEAMINASES_2"/>
    <property type="match status" value="1"/>
</dbReference>
<comment type="caution">
    <text evidence="5">The sequence shown here is derived from an EMBL/GenBank/DDBJ whole genome shotgun (WGS) entry which is preliminary data.</text>
</comment>
<dbReference type="EMBL" id="BTGC01000001">
    <property type="protein sequence ID" value="GMM49358.1"/>
    <property type="molecule type" value="Genomic_DNA"/>
</dbReference>
<dbReference type="Proteomes" id="UP001362899">
    <property type="component" value="Unassembled WGS sequence"/>
</dbReference>
<dbReference type="PANTHER" id="PTHR11079:SF149">
    <property type="entry name" value="TRNA-SPECIFIC ADENOSINE DEAMINASE 2"/>
    <property type="match status" value="1"/>
</dbReference>
<proteinExistence type="predicted"/>
<gene>
    <name evidence="5" type="ORF">DASB73_003160</name>
</gene>
<dbReference type="AlphaFoldDB" id="A0AAV5RDZ7"/>
<feature type="domain" description="CMP/dCMP-type deaminase" evidence="4">
    <location>
        <begin position="1"/>
        <end position="107"/>
    </location>
</feature>
<dbReference type="PROSITE" id="PS00903">
    <property type="entry name" value="CYT_DCMP_DEAMINASES_1"/>
    <property type="match status" value="1"/>
</dbReference>
<organism evidence="5 6">
    <name type="scientific">Starmerella bacillaris</name>
    <name type="common">Yeast</name>
    <name type="synonym">Candida zemplinina</name>
    <dbReference type="NCBI Taxonomy" id="1247836"/>
    <lineage>
        <taxon>Eukaryota</taxon>
        <taxon>Fungi</taxon>
        <taxon>Dikarya</taxon>
        <taxon>Ascomycota</taxon>
        <taxon>Saccharomycotina</taxon>
        <taxon>Dipodascomycetes</taxon>
        <taxon>Dipodascales</taxon>
        <taxon>Trichomonascaceae</taxon>
        <taxon>Starmerella</taxon>
    </lineage>
</organism>
<accession>A0AAV5RDZ7</accession>
<dbReference type="CDD" id="cd01285">
    <property type="entry name" value="nucleoside_deaminase"/>
    <property type="match status" value="1"/>
</dbReference>
<dbReference type="InterPro" id="IPR016193">
    <property type="entry name" value="Cytidine_deaminase-like"/>
</dbReference>
<reference evidence="5 6" key="1">
    <citation type="journal article" date="2023" name="Elife">
        <title>Identification of key yeast species and microbe-microbe interactions impacting larval growth of Drosophila in the wild.</title>
        <authorList>
            <person name="Mure A."/>
            <person name="Sugiura Y."/>
            <person name="Maeda R."/>
            <person name="Honda K."/>
            <person name="Sakurai N."/>
            <person name="Takahashi Y."/>
            <person name="Watada M."/>
            <person name="Katoh T."/>
            <person name="Gotoh A."/>
            <person name="Gotoh Y."/>
            <person name="Taniguchi I."/>
            <person name="Nakamura K."/>
            <person name="Hayashi T."/>
            <person name="Katayama T."/>
            <person name="Uemura T."/>
            <person name="Hattori Y."/>
        </authorList>
    </citation>
    <scope>NUCLEOTIDE SEQUENCE [LARGE SCALE GENOMIC DNA]</scope>
    <source>
        <strain evidence="5 6">SB-73</strain>
    </source>
</reference>
<dbReference type="GO" id="GO:0008270">
    <property type="term" value="F:zinc ion binding"/>
    <property type="evidence" value="ECO:0007669"/>
    <property type="project" value="InterPro"/>
</dbReference>
<evidence type="ECO:0000256" key="3">
    <source>
        <dbReference type="ARBA" id="ARBA00022833"/>
    </source>
</evidence>
<dbReference type="GO" id="GO:0005737">
    <property type="term" value="C:cytoplasm"/>
    <property type="evidence" value="ECO:0007669"/>
    <property type="project" value="TreeGrafter"/>
</dbReference>
<keyword evidence="2" id="KW-0378">Hydrolase</keyword>
<keyword evidence="1" id="KW-0479">Metal-binding</keyword>
<evidence type="ECO:0000256" key="2">
    <source>
        <dbReference type="ARBA" id="ARBA00022801"/>
    </source>
</evidence>
<keyword evidence="6" id="KW-1185">Reference proteome</keyword>
<name>A0AAV5RDZ7_STABA</name>
<dbReference type="GO" id="GO:0005634">
    <property type="term" value="C:nucleus"/>
    <property type="evidence" value="ECO:0007669"/>
    <property type="project" value="TreeGrafter"/>
</dbReference>
<dbReference type="Pfam" id="PF00383">
    <property type="entry name" value="dCMP_cyt_deam_1"/>
    <property type="match status" value="1"/>
</dbReference>